<dbReference type="RefSeq" id="WP_149187164.1">
    <property type="nucleotide sequence ID" value="NZ_VINQ01000180.1"/>
</dbReference>
<proteinExistence type="predicted"/>
<dbReference type="EMBL" id="VINQ01000180">
    <property type="protein sequence ID" value="KAA0908572.1"/>
    <property type="molecule type" value="Genomic_DNA"/>
</dbReference>
<dbReference type="PANTHER" id="PTHR46663:SF3">
    <property type="entry name" value="SLL0267 PROTEIN"/>
    <property type="match status" value="1"/>
</dbReference>
<dbReference type="InterPro" id="IPR052163">
    <property type="entry name" value="DGC-Regulatory_Protein"/>
</dbReference>
<dbReference type="AlphaFoldDB" id="A0A5A9YUD0"/>
<dbReference type="GO" id="GO:0006355">
    <property type="term" value="P:regulation of DNA-templated transcription"/>
    <property type="evidence" value="ECO:0007669"/>
    <property type="project" value="InterPro"/>
</dbReference>
<evidence type="ECO:0000313" key="2">
    <source>
        <dbReference type="EMBL" id="KAA0908572.1"/>
    </source>
</evidence>
<dbReference type="InterPro" id="IPR035965">
    <property type="entry name" value="PAS-like_dom_sf"/>
</dbReference>
<feature type="non-terminal residue" evidence="2">
    <location>
        <position position="1"/>
    </location>
</feature>
<dbReference type="PROSITE" id="PS50112">
    <property type="entry name" value="PAS"/>
    <property type="match status" value="1"/>
</dbReference>
<dbReference type="Proteomes" id="UP000325291">
    <property type="component" value="Unassembled WGS sequence"/>
</dbReference>
<dbReference type="InterPro" id="IPR013767">
    <property type="entry name" value="PAS_fold"/>
</dbReference>
<dbReference type="InterPro" id="IPR000014">
    <property type="entry name" value="PAS"/>
</dbReference>
<dbReference type="Pfam" id="PF00989">
    <property type="entry name" value="PAS"/>
    <property type="match status" value="1"/>
</dbReference>
<dbReference type="SMART" id="SM00091">
    <property type="entry name" value="PAS"/>
    <property type="match status" value="1"/>
</dbReference>
<reference evidence="2 3" key="1">
    <citation type="submission" date="2019-07" db="EMBL/GenBank/DDBJ databases">
        <title>Aquicoccus porphyridii gen. nov., sp. nov., isolated from a small marine red alga, Porphyridium marinum.</title>
        <authorList>
            <person name="Liu L."/>
        </authorList>
    </citation>
    <scope>NUCLEOTIDE SEQUENCE [LARGE SCALE GENOMIC DNA]</scope>
    <source>
        <strain evidence="2 3">L1 8-17</strain>
    </source>
</reference>
<organism evidence="2 3">
    <name type="scientific">Aquicoccus porphyridii</name>
    <dbReference type="NCBI Taxonomy" id="1852029"/>
    <lineage>
        <taxon>Bacteria</taxon>
        <taxon>Pseudomonadati</taxon>
        <taxon>Pseudomonadota</taxon>
        <taxon>Alphaproteobacteria</taxon>
        <taxon>Rhodobacterales</taxon>
        <taxon>Paracoccaceae</taxon>
        <taxon>Aquicoccus</taxon>
    </lineage>
</organism>
<name>A0A5A9YUD0_9RHOB</name>
<keyword evidence="3" id="KW-1185">Reference proteome</keyword>
<comment type="caution">
    <text evidence="2">The sequence shown here is derived from an EMBL/GenBank/DDBJ whole genome shotgun (WGS) entry which is preliminary data.</text>
</comment>
<sequence>HTLTQGFTAPVRDRNGGIRQCEMSAHRISIDGEDCVLTIARDITERQLMQEKLQQAATVFESTAEGVMITDTRQRITAVNRAFSEITGYSEQEALGRSPSLLSSGQHDSSFYLAMWNQLERDGHWQGEIWNRRK</sequence>
<dbReference type="NCBIfam" id="TIGR00229">
    <property type="entry name" value="sensory_box"/>
    <property type="match status" value="2"/>
</dbReference>
<feature type="domain" description="PAS" evidence="1">
    <location>
        <begin position="52"/>
        <end position="98"/>
    </location>
</feature>
<dbReference type="PANTHER" id="PTHR46663">
    <property type="entry name" value="DIGUANYLATE CYCLASE DGCT-RELATED"/>
    <property type="match status" value="1"/>
</dbReference>
<protein>
    <submittedName>
        <fullName evidence="2">PAS domain S-box protein</fullName>
    </submittedName>
</protein>
<feature type="non-terminal residue" evidence="2">
    <location>
        <position position="134"/>
    </location>
</feature>
<dbReference type="CDD" id="cd00130">
    <property type="entry name" value="PAS"/>
    <property type="match status" value="1"/>
</dbReference>
<dbReference type="Gene3D" id="3.30.450.20">
    <property type="entry name" value="PAS domain"/>
    <property type="match status" value="2"/>
</dbReference>
<evidence type="ECO:0000259" key="1">
    <source>
        <dbReference type="PROSITE" id="PS50112"/>
    </source>
</evidence>
<gene>
    <name evidence="2" type="ORF">FLO80_22345</name>
</gene>
<accession>A0A5A9YUD0</accession>
<dbReference type="SUPFAM" id="SSF55785">
    <property type="entry name" value="PYP-like sensor domain (PAS domain)"/>
    <property type="match status" value="2"/>
</dbReference>
<evidence type="ECO:0000313" key="3">
    <source>
        <dbReference type="Proteomes" id="UP000325291"/>
    </source>
</evidence>